<dbReference type="GO" id="GO:0016757">
    <property type="term" value="F:glycosyltransferase activity"/>
    <property type="evidence" value="ECO:0007669"/>
    <property type="project" value="InterPro"/>
</dbReference>
<evidence type="ECO:0000313" key="3">
    <source>
        <dbReference type="EMBL" id="CAF1423466.1"/>
    </source>
</evidence>
<protein>
    <recommendedName>
        <fullName evidence="2">Exostosin GT47 domain-containing protein</fullName>
    </recommendedName>
</protein>
<dbReference type="PANTHER" id="PTHR11062">
    <property type="entry name" value="EXOSTOSIN HEPARAN SULFATE GLYCOSYLTRANSFERASE -RELATED"/>
    <property type="match status" value="1"/>
</dbReference>
<dbReference type="GO" id="GO:0015012">
    <property type="term" value="P:heparan sulfate proteoglycan biosynthetic process"/>
    <property type="evidence" value="ECO:0007669"/>
    <property type="project" value="UniProtKB-ARBA"/>
</dbReference>
<evidence type="ECO:0000259" key="2">
    <source>
        <dbReference type="Pfam" id="PF03016"/>
    </source>
</evidence>
<evidence type="ECO:0000313" key="4">
    <source>
        <dbReference type="Proteomes" id="UP000663845"/>
    </source>
</evidence>
<dbReference type="EMBL" id="CAJNOG010001232">
    <property type="protein sequence ID" value="CAF1423466.1"/>
    <property type="molecule type" value="Genomic_DNA"/>
</dbReference>
<organism evidence="3 4">
    <name type="scientific">Adineta steineri</name>
    <dbReference type="NCBI Taxonomy" id="433720"/>
    <lineage>
        <taxon>Eukaryota</taxon>
        <taxon>Metazoa</taxon>
        <taxon>Spiralia</taxon>
        <taxon>Gnathifera</taxon>
        <taxon>Rotifera</taxon>
        <taxon>Eurotatoria</taxon>
        <taxon>Bdelloidea</taxon>
        <taxon>Adinetida</taxon>
        <taxon>Adinetidae</taxon>
        <taxon>Adineta</taxon>
    </lineage>
</organism>
<dbReference type="InterPro" id="IPR004263">
    <property type="entry name" value="Exostosin"/>
</dbReference>
<comment type="similarity">
    <text evidence="1">Belongs to the glycosyltransferase 47 family.</text>
</comment>
<proteinExistence type="inferred from homology"/>
<dbReference type="Pfam" id="PF03016">
    <property type="entry name" value="Exostosin_GT47"/>
    <property type="match status" value="1"/>
</dbReference>
<evidence type="ECO:0000256" key="1">
    <source>
        <dbReference type="ARBA" id="ARBA00010271"/>
    </source>
</evidence>
<dbReference type="Proteomes" id="UP000663845">
    <property type="component" value="Unassembled WGS sequence"/>
</dbReference>
<name>A0A815MRR1_9BILA</name>
<sequence>MFPYWTLASQADYIGANHVIAIPGGRNMGILYSKTQNILKNVIQLAFTGIRNDLLPSNASPQYVYRNISITYRHQYDVIIPQYTPLKWNRSRYDNLDILIKKKKRLFYFAGALYHSTSPLSARSLLSYLWKEIKEKQKFNITTQIQGRQFETIMIIDGHIETDEYIESIQSSIFSLCPEGFLPWSPRLYESIQLGTIPILLVDNIVLPFERFIDWRSFSVKINVSNIRNITYFLYRIDKFEKYVKEKLENALSYLHAFEWPYSINKHLFQLEENSNDRVENVFHYISLELRCRRLEQLYGFTVERLSIKSIEAQRLACTNHPNICPCHNEQRSLAFQEYI</sequence>
<accession>A0A815MRR1</accession>
<reference evidence="3" key="1">
    <citation type="submission" date="2021-02" db="EMBL/GenBank/DDBJ databases">
        <authorList>
            <person name="Nowell W R."/>
        </authorList>
    </citation>
    <scope>NUCLEOTIDE SEQUENCE</scope>
</reference>
<feature type="domain" description="Exostosin GT47" evidence="2">
    <location>
        <begin position="15"/>
        <end position="231"/>
    </location>
</feature>
<comment type="caution">
    <text evidence="3">The sequence shown here is derived from an EMBL/GenBank/DDBJ whole genome shotgun (WGS) entry which is preliminary data.</text>
</comment>
<dbReference type="AlphaFoldDB" id="A0A815MRR1"/>
<dbReference type="InterPro" id="IPR040911">
    <property type="entry name" value="Exostosin_GT47"/>
</dbReference>
<gene>
    <name evidence="3" type="ORF">JYZ213_LOCUS39129</name>
</gene>